<dbReference type="RefSeq" id="WP_148919295.1">
    <property type="nucleotide sequence ID" value="NZ_VTAV01000006.1"/>
</dbReference>
<protein>
    <submittedName>
        <fullName evidence="2">Uncharacterized protein</fullName>
    </submittedName>
</protein>
<comment type="caution">
    <text evidence="2">The sequence shown here is derived from an EMBL/GenBank/DDBJ whole genome shotgun (WGS) entry which is preliminary data.</text>
</comment>
<dbReference type="EMBL" id="VTAV01000006">
    <property type="protein sequence ID" value="TYR35979.1"/>
    <property type="molecule type" value="Genomic_DNA"/>
</dbReference>
<keyword evidence="3" id="KW-1185">Reference proteome</keyword>
<reference evidence="2 3" key="1">
    <citation type="submission" date="2019-08" db="EMBL/GenBank/DDBJ databases">
        <title>Phlebobacter frassis gen. nov. sp. nov., a new member of family Sphingobacteriaceae isolated from sand fly rearing media.</title>
        <authorList>
            <person name="Kakumanu M.L."/>
            <person name="Marayati B.F."/>
            <person name="Wada-Katsumata A."/>
            <person name="Wasserberg G."/>
            <person name="Schal C."/>
            <person name="Apperson C.S."/>
            <person name="Ponnusamy L."/>
        </authorList>
    </citation>
    <scope>NUCLEOTIDE SEQUENCE [LARGE SCALE GENOMIC DNA]</scope>
    <source>
        <strain evidence="2 3">SSI9</strain>
    </source>
</reference>
<organism evidence="2 3">
    <name type="scientific">Sphingobacterium phlebotomi</name>
    <dbReference type="NCBI Taxonomy" id="2605433"/>
    <lineage>
        <taxon>Bacteria</taxon>
        <taxon>Pseudomonadati</taxon>
        <taxon>Bacteroidota</taxon>
        <taxon>Sphingobacteriia</taxon>
        <taxon>Sphingobacteriales</taxon>
        <taxon>Sphingobacteriaceae</taxon>
        <taxon>Sphingobacterium</taxon>
    </lineage>
</organism>
<dbReference type="AlphaFoldDB" id="A0A5D4H7M9"/>
<sequence length="69" mass="8077">MSTVNSALEEIMQLDYTSREMILEILKKRQIEARREDIAKNARKSIRDYQRGKTPAKSLSETLDHLENL</sequence>
<proteinExistence type="predicted"/>
<accession>A0A5D4H7M9</accession>
<evidence type="ECO:0000256" key="1">
    <source>
        <dbReference type="SAM" id="MobiDB-lite"/>
    </source>
</evidence>
<feature type="region of interest" description="Disordered" evidence="1">
    <location>
        <begin position="46"/>
        <end position="69"/>
    </location>
</feature>
<gene>
    <name evidence="2" type="ORF">FXV77_11090</name>
</gene>
<dbReference type="Proteomes" id="UP000322362">
    <property type="component" value="Unassembled WGS sequence"/>
</dbReference>
<evidence type="ECO:0000313" key="2">
    <source>
        <dbReference type="EMBL" id="TYR35979.1"/>
    </source>
</evidence>
<evidence type="ECO:0000313" key="3">
    <source>
        <dbReference type="Proteomes" id="UP000322362"/>
    </source>
</evidence>
<name>A0A5D4H7M9_9SPHI</name>